<dbReference type="EMBL" id="JAFJYC010000003">
    <property type="protein sequence ID" value="MBT9433436.1"/>
    <property type="molecule type" value="Genomic_DNA"/>
</dbReference>
<proteinExistence type="predicted"/>
<keyword evidence="2" id="KW-1185">Reference proteome</keyword>
<evidence type="ECO:0000313" key="2">
    <source>
        <dbReference type="Proteomes" id="UP000811282"/>
    </source>
</evidence>
<reference evidence="1 2" key="1">
    <citation type="journal article" date="2021" name="Genome Biol. Evol.">
        <title>The evolution of interdependence in a four-way mealybug symbiosis.</title>
        <authorList>
            <person name="Garber A.I."/>
            <person name="Kupper M."/>
            <person name="Laetsch D.R."/>
            <person name="Weldon S.R."/>
            <person name="Ladinsky M.S."/>
            <person name="Bjorkman P.J."/>
            <person name="McCutcheon J.P."/>
        </authorList>
    </citation>
    <scope>NUCLEOTIDE SEQUENCE [LARGE SCALE GENOMIC DNA]</scope>
    <source>
        <strain evidence="1">SOD</strain>
    </source>
</reference>
<organism evidence="1 2">
    <name type="scientific">Candidatus Sodalis endolongispinus</name>
    <dbReference type="NCBI Taxonomy" id="2812662"/>
    <lineage>
        <taxon>Bacteria</taxon>
        <taxon>Pseudomonadati</taxon>
        <taxon>Pseudomonadota</taxon>
        <taxon>Gammaproteobacteria</taxon>
        <taxon>Enterobacterales</taxon>
        <taxon>Bruguierivoracaceae</taxon>
        <taxon>Sodalis</taxon>
    </lineage>
</organism>
<name>A0ABS5YID1_9GAMM</name>
<comment type="caution">
    <text evidence="1">The sequence shown here is derived from an EMBL/GenBank/DDBJ whole genome shotgun (WGS) entry which is preliminary data.</text>
</comment>
<dbReference type="Proteomes" id="UP000811282">
    <property type="component" value="Unassembled WGS sequence"/>
</dbReference>
<evidence type="ECO:0000313" key="1">
    <source>
        <dbReference type="EMBL" id="MBT9433436.1"/>
    </source>
</evidence>
<gene>
    <name evidence="1" type="ORF">JZM24_17490</name>
</gene>
<sequence length="180" mass="19712">MKPVYILSKRTEIIQQLCQQLRMIGLDSVQGLEGDFLQKKEVTIAAQAHGVIIDIGDCDQPERVIEEIHARLPCEIWCSVIGNSDSIALAQTFAHHNIVYFNLTSQQSELAQAAVAGVQAKTSRQAICISVLVCKGGVGSTTIGYQLAKQISSQKNVGVIGTRRLWLTRSRFACGQESQQ</sequence>
<dbReference type="RefSeq" id="WP_215671323.1">
    <property type="nucleotide sequence ID" value="NZ_JAFJYC010000003.1"/>
</dbReference>
<accession>A0ABS5YID1</accession>
<protein>
    <submittedName>
        <fullName evidence="1">Uncharacterized protein</fullName>
    </submittedName>
</protein>